<evidence type="ECO:0000256" key="9">
    <source>
        <dbReference type="ARBA" id="ARBA00022741"/>
    </source>
</evidence>
<keyword evidence="13 15" id="KW-0902">Two-component regulatory system</keyword>
<keyword evidence="6" id="KW-0597">Phosphoprotein</keyword>
<gene>
    <name evidence="18" type="ORF">WQQ_09990</name>
</gene>
<keyword evidence="9 15" id="KW-0547">Nucleotide-binding</keyword>
<dbReference type="GO" id="GO:0005886">
    <property type="term" value="C:plasma membrane"/>
    <property type="evidence" value="ECO:0007669"/>
    <property type="project" value="UniProtKB-SubCell"/>
</dbReference>
<dbReference type="Gene3D" id="1.10.287.130">
    <property type="match status" value="1"/>
</dbReference>
<dbReference type="CDD" id="cd00082">
    <property type="entry name" value="HisKA"/>
    <property type="match status" value="1"/>
</dbReference>
<feature type="domain" description="Histidine kinase" evidence="16">
    <location>
        <begin position="248"/>
        <end position="462"/>
    </location>
</feature>
<dbReference type="Gene3D" id="3.30.565.10">
    <property type="entry name" value="Histidine kinase-like ATPase, C-terminal domain"/>
    <property type="match status" value="1"/>
</dbReference>
<evidence type="ECO:0000313" key="18">
    <source>
        <dbReference type="EMBL" id="EIT70862.1"/>
    </source>
</evidence>
<dbReference type="SUPFAM" id="SSF47384">
    <property type="entry name" value="Homodimeric domain of signal transducing histidine kinase"/>
    <property type="match status" value="1"/>
</dbReference>
<keyword evidence="5 15" id="KW-0997">Cell inner membrane</keyword>
<feature type="domain" description="HAMP" evidence="17">
    <location>
        <begin position="187"/>
        <end position="240"/>
    </location>
</feature>
<dbReference type="InterPro" id="IPR036890">
    <property type="entry name" value="HATPase_C_sf"/>
</dbReference>
<keyword evidence="7 15" id="KW-0808">Transferase</keyword>
<dbReference type="InterPro" id="IPR003594">
    <property type="entry name" value="HATPase_dom"/>
</dbReference>
<evidence type="ECO:0000256" key="2">
    <source>
        <dbReference type="ARBA" id="ARBA00004141"/>
    </source>
</evidence>
<dbReference type="SMART" id="SM00388">
    <property type="entry name" value="HisKA"/>
    <property type="match status" value="1"/>
</dbReference>
<evidence type="ECO:0000256" key="10">
    <source>
        <dbReference type="ARBA" id="ARBA00022777"/>
    </source>
</evidence>
<keyword evidence="12 15" id="KW-1133">Transmembrane helix</keyword>
<dbReference type="Gene3D" id="6.10.340.10">
    <property type="match status" value="1"/>
</dbReference>
<dbReference type="GO" id="GO:0000155">
    <property type="term" value="F:phosphorelay sensor kinase activity"/>
    <property type="evidence" value="ECO:0007669"/>
    <property type="project" value="InterPro"/>
</dbReference>
<comment type="catalytic activity">
    <reaction evidence="1 15">
        <text>ATP + protein L-histidine = ADP + protein N-phospho-L-histidine.</text>
        <dbReference type="EC" id="2.7.13.3"/>
    </reaction>
</comment>
<dbReference type="EMBL" id="AKGD01000001">
    <property type="protein sequence ID" value="EIT70862.1"/>
    <property type="molecule type" value="Genomic_DNA"/>
</dbReference>
<dbReference type="PROSITE" id="PS50109">
    <property type="entry name" value="HIS_KIN"/>
    <property type="match status" value="1"/>
</dbReference>
<dbReference type="SUPFAM" id="SSF158472">
    <property type="entry name" value="HAMP domain-like"/>
    <property type="match status" value="1"/>
</dbReference>
<keyword evidence="14 15" id="KW-0472">Membrane</keyword>
<dbReference type="FunFam" id="3.30.565.10:FF:000006">
    <property type="entry name" value="Sensor histidine kinase WalK"/>
    <property type="match status" value="1"/>
</dbReference>
<dbReference type="CDD" id="cd06225">
    <property type="entry name" value="HAMP"/>
    <property type="match status" value="1"/>
</dbReference>
<dbReference type="EC" id="2.7.13.3" evidence="15"/>
<evidence type="ECO:0000259" key="16">
    <source>
        <dbReference type="PROSITE" id="PS50109"/>
    </source>
</evidence>
<comment type="caution">
    <text evidence="18">The sequence shown here is derived from an EMBL/GenBank/DDBJ whole genome shotgun (WGS) entry which is preliminary data.</text>
</comment>
<dbReference type="InterPro" id="IPR036097">
    <property type="entry name" value="HisK_dim/P_sf"/>
</dbReference>
<evidence type="ECO:0000256" key="6">
    <source>
        <dbReference type="ARBA" id="ARBA00022553"/>
    </source>
</evidence>
<dbReference type="SMART" id="SM00304">
    <property type="entry name" value="HAMP"/>
    <property type="match status" value="1"/>
</dbReference>
<keyword evidence="4 15" id="KW-1003">Cell membrane</keyword>
<comment type="subcellular location">
    <subcellularLocation>
        <location evidence="3 15">Cell inner membrane</location>
    </subcellularLocation>
    <subcellularLocation>
        <location evidence="2">Membrane</location>
        <topology evidence="2">Multi-pass membrane protein</topology>
    </subcellularLocation>
</comment>
<evidence type="ECO:0000256" key="3">
    <source>
        <dbReference type="ARBA" id="ARBA00004533"/>
    </source>
</evidence>
<keyword evidence="10 15" id="KW-0418">Kinase</keyword>
<evidence type="ECO:0000256" key="4">
    <source>
        <dbReference type="ARBA" id="ARBA00022475"/>
    </source>
</evidence>
<dbReference type="OrthoDB" id="9804645at2"/>
<proteinExistence type="predicted"/>
<dbReference type="PANTHER" id="PTHR45436:SF15">
    <property type="entry name" value="SENSOR HISTIDINE KINASE CUSS"/>
    <property type="match status" value="1"/>
</dbReference>
<protein>
    <recommendedName>
        <fullName evidence="15">Sensor protein</fullName>
        <ecNumber evidence="15">2.7.13.3</ecNumber>
    </recommendedName>
</protein>
<evidence type="ECO:0000256" key="14">
    <source>
        <dbReference type="ARBA" id="ARBA00023136"/>
    </source>
</evidence>
<dbReference type="PROSITE" id="PS50885">
    <property type="entry name" value="HAMP"/>
    <property type="match status" value="1"/>
</dbReference>
<dbReference type="STRING" id="1172194.WQQ_09990"/>
<dbReference type="PANTHER" id="PTHR45436">
    <property type="entry name" value="SENSOR HISTIDINE KINASE YKOH"/>
    <property type="match status" value="1"/>
</dbReference>
<dbReference type="Pfam" id="PF00512">
    <property type="entry name" value="HisKA"/>
    <property type="match status" value="1"/>
</dbReference>
<evidence type="ECO:0000256" key="8">
    <source>
        <dbReference type="ARBA" id="ARBA00022692"/>
    </source>
</evidence>
<dbReference type="Proteomes" id="UP000003704">
    <property type="component" value="Unassembled WGS sequence"/>
</dbReference>
<evidence type="ECO:0000256" key="12">
    <source>
        <dbReference type="ARBA" id="ARBA00022989"/>
    </source>
</evidence>
<feature type="transmembrane region" description="Helical" evidence="15">
    <location>
        <begin position="25"/>
        <end position="44"/>
    </location>
</feature>
<evidence type="ECO:0000256" key="15">
    <source>
        <dbReference type="RuleBase" id="RU364088"/>
    </source>
</evidence>
<accession>I7ZGK5</accession>
<dbReference type="InterPro" id="IPR003660">
    <property type="entry name" value="HAMP_dom"/>
</dbReference>
<dbReference type="InterPro" id="IPR004358">
    <property type="entry name" value="Sig_transdc_His_kin-like_C"/>
</dbReference>
<keyword evidence="19" id="KW-1185">Reference proteome</keyword>
<comment type="function">
    <text evidence="15">Member of a two-component regulatory system.</text>
</comment>
<dbReference type="RefSeq" id="WP_007183955.1">
    <property type="nucleotide sequence ID" value="NZ_AKGD01000001.1"/>
</dbReference>
<organism evidence="18 19">
    <name type="scientific">Hydrocarboniphaga effusa AP103</name>
    <dbReference type="NCBI Taxonomy" id="1172194"/>
    <lineage>
        <taxon>Bacteria</taxon>
        <taxon>Pseudomonadati</taxon>
        <taxon>Pseudomonadota</taxon>
        <taxon>Gammaproteobacteria</taxon>
        <taxon>Nevskiales</taxon>
        <taxon>Nevskiaceae</taxon>
        <taxon>Hydrocarboniphaga</taxon>
    </lineage>
</organism>
<dbReference type="SMART" id="SM00387">
    <property type="entry name" value="HATPase_c"/>
    <property type="match status" value="1"/>
</dbReference>
<dbReference type="PRINTS" id="PR00344">
    <property type="entry name" value="BCTRLSENSOR"/>
</dbReference>
<evidence type="ECO:0000259" key="17">
    <source>
        <dbReference type="PROSITE" id="PS50885"/>
    </source>
</evidence>
<keyword evidence="8 15" id="KW-0812">Transmembrane</keyword>
<reference evidence="18 19" key="1">
    <citation type="journal article" date="2012" name="J. Bacteriol.">
        <title>Genome Sequence of n-Alkane-Degrading Hydrocarboniphaga effusa Strain AP103T (ATCC BAA-332T).</title>
        <authorList>
            <person name="Chang H.K."/>
            <person name="Zylstra G.J."/>
            <person name="Chae J.C."/>
        </authorList>
    </citation>
    <scope>NUCLEOTIDE SEQUENCE [LARGE SCALE GENOMIC DNA]</scope>
    <source>
        <strain evidence="18 19">AP103</strain>
    </source>
</reference>
<dbReference type="PATRIC" id="fig|1172194.4.peg.958"/>
<evidence type="ECO:0000256" key="1">
    <source>
        <dbReference type="ARBA" id="ARBA00000085"/>
    </source>
</evidence>
<dbReference type="NCBIfam" id="TIGR01386">
    <property type="entry name" value="cztS_silS_copS"/>
    <property type="match status" value="1"/>
</dbReference>
<dbReference type="Pfam" id="PF02518">
    <property type="entry name" value="HATPase_c"/>
    <property type="match status" value="1"/>
</dbReference>
<sequence>MNDPMSDALPARAKPSIASRLTLGYTLWALVILVASTTVLYALLAHALDRENRDLVRTLLSVLTEDAEEEDSHFLLPGMLSAKQPYQLRVFDEHMQPLAASTAMEFIPVPERSARADTILEWDIPAGYYMSAAGWTRDAPGVPRRMVQVAVEVSDDRELLSRYRIGTVLVLLIGLGACALTSFVIVRRGLRPLQEVMETTERITVNQLHERLVATQWPKELVELATSFNFMLARLDRAFQRVSRASSTLAHQLRTPVNNLIGEADVALSRARSPEEYRAVLESAMEEYLRLSKIIDTLLFFTRIDNPHHKLKLERFDGHAEVQKILDFFEPLALEAEVDLVHAGTALVTANQTLFGQALGNLVSNALQHTPPGGRVSVQVEDTEQAAVISVRDSGHGIAADDLPYVTEPFYRSEGSRSTRKAGMGLGLSIVRSIVEWHDGQVRIESTEGVGTTVTLWFPHDAEKPNAPHLRP</sequence>
<evidence type="ECO:0000313" key="19">
    <source>
        <dbReference type="Proteomes" id="UP000003704"/>
    </source>
</evidence>
<evidence type="ECO:0000256" key="13">
    <source>
        <dbReference type="ARBA" id="ARBA00023012"/>
    </source>
</evidence>
<dbReference type="InterPro" id="IPR050428">
    <property type="entry name" value="TCS_sensor_his_kinase"/>
</dbReference>
<evidence type="ECO:0000256" key="5">
    <source>
        <dbReference type="ARBA" id="ARBA00022519"/>
    </source>
</evidence>
<dbReference type="InterPro" id="IPR006290">
    <property type="entry name" value="CztS_silS_copS"/>
</dbReference>
<dbReference type="SUPFAM" id="SSF55874">
    <property type="entry name" value="ATPase domain of HSP90 chaperone/DNA topoisomerase II/histidine kinase"/>
    <property type="match status" value="1"/>
</dbReference>
<evidence type="ECO:0000256" key="11">
    <source>
        <dbReference type="ARBA" id="ARBA00022840"/>
    </source>
</evidence>
<dbReference type="AlphaFoldDB" id="I7ZGK5"/>
<dbReference type="GO" id="GO:0005524">
    <property type="term" value="F:ATP binding"/>
    <property type="evidence" value="ECO:0007669"/>
    <property type="project" value="UniProtKB-KW"/>
</dbReference>
<feature type="transmembrane region" description="Helical" evidence="15">
    <location>
        <begin position="165"/>
        <end position="186"/>
    </location>
</feature>
<name>I7ZGK5_9GAMM</name>
<evidence type="ECO:0000256" key="7">
    <source>
        <dbReference type="ARBA" id="ARBA00022679"/>
    </source>
</evidence>
<dbReference type="InterPro" id="IPR003661">
    <property type="entry name" value="HisK_dim/P_dom"/>
</dbReference>
<keyword evidence="11 15" id="KW-0067">ATP-binding</keyword>
<dbReference type="InterPro" id="IPR005467">
    <property type="entry name" value="His_kinase_dom"/>
</dbReference>
<dbReference type="Pfam" id="PF00672">
    <property type="entry name" value="HAMP"/>
    <property type="match status" value="1"/>
</dbReference>